<feature type="region of interest" description="Disordered" evidence="8">
    <location>
        <begin position="439"/>
        <end position="471"/>
    </location>
</feature>
<dbReference type="GO" id="GO:0000978">
    <property type="term" value="F:RNA polymerase II cis-regulatory region sequence-specific DNA binding"/>
    <property type="evidence" value="ECO:0007669"/>
    <property type="project" value="TreeGrafter"/>
</dbReference>
<dbReference type="InterPro" id="IPR036236">
    <property type="entry name" value="Znf_C2H2_sf"/>
</dbReference>
<keyword evidence="5" id="KW-0862">Zinc</keyword>
<evidence type="ECO:0000256" key="4">
    <source>
        <dbReference type="ARBA" id="ARBA00022771"/>
    </source>
</evidence>
<dbReference type="PANTHER" id="PTHR24404:SF114">
    <property type="entry name" value="KLUMPFUSS, ISOFORM B-RELATED"/>
    <property type="match status" value="1"/>
</dbReference>
<dbReference type="GO" id="GO:0006357">
    <property type="term" value="P:regulation of transcription by RNA polymerase II"/>
    <property type="evidence" value="ECO:0007669"/>
    <property type="project" value="TreeGrafter"/>
</dbReference>
<dbReference type="SMART" id="SM00355">
    <property type="entry name" value="ZnF_C2H2"/>
    <property type="match status" value="9"/>
</dbReference>
<keyword evidence="2" id="KW-0479">Metal-binding</keyword>
<keyword evidence="4" id="KW-0863">Zinc-finger</keyword>
<feature type="domain" description="C2H2-type" evidence="9">
    <location>
        <begin position="833"/>
        <end position="860"/>
    </location>
</feature>
<dbReference type="InterPro" id="IPR050589">
    <property type="entry name" value="Ikaros_C2H2-ZF"/>
</dbReference>
<keyword evidence="6" id="KW-0238">DNA-binding</keyword>
<evidence type="ECO:0000256" key="8">
    <source>
        <dbReference type="SAM" id="MobiDB-lite"/>
    </source>
</evidence>
<protein>
    <recommendedName>
        <fullName evidence="9">C2H2-type domain-containing protein</fullName>
    </recommendedName>
</protein>
<accession>K1QAD3</accession>
<dbReference type="EMBL" id="JH818149">
    <property type="protein sequence ID" value="EKC18456.1"/>
    <property type="molecule type" value="Genomic_DNA"/>
</dbReference>
<proteinExistence type="predicted"/>
<feature type="domain" description="C2H2-type" evidence="9">
    <location>
        <begin position="615"/>
        <end position="642"/>
    </location>
</feature>
<dbReference type="FunFam" id="3.30.160.60:FF:000446">
    <property type="entry name" value="Zinc finger protein"/>
    <property type="match status" value="1"/>
</dbReference>
<feature type="domain" description="C2H2-type" evidence="9">
    <location>
        <begin position="716"/>
        <end position="743"/>
    </location>
</feature>
<dbReference type="GO" id="GO:0003700">
    <property type="term" value="F:DNA-binding transcription factor activity"/>
    <property type="evidence" value="ECO:0007669"/>
    <property type="project" value="TreeGrafter"/>
</dbReference>
<dbReference type="AlphaFoldDB" id="K1QAD3"/>
<dbReference type="GO" id="GO:0005634">
    <property type="term" value="C:nucleus"/>
    <property type="evidence" value="ECO:0007669"/>
    <property type="project" value="UniProtKB-SubCell"/>
</dbReference>
<dbReference type="InterPro" id="IPR013087">
    <property type="entry name" value="Znf_C2H2_type"/>
</dbReference>
<dbReference type="PANTHER" id="PTHR24404">
    <property type="entry name" value="ZINC FINGER PROTEIN"/>
    <property type="match status" value="1"/>
</dbReference>
<evidence type="ECO:0000256" key="1">
    <source>
        <dbReference type="ARBA" id="ARBA00004123"/>
    </source>
</evidence>
<evidence type="ECO:0000256" key="6">
    <source>
        <dbReference type="ARBA" id="ARBA00023125"/>
    </source>
</evidence>
<evidence type="ECO:0000256" key="5">
    <source>
        <dbReference type="ARBA" id="ARBA00022833"/>
    </source>
</evidence>
<evidence type="ECO:0000256" key="2">
    <source>
        <dbReference type="ARBA" id="ARBA00022723"/>
    </source>
</evidence>
<feature type="domain" description="C2H2-type" evidence="9">
    <location>
        <begin position="776"/>
        <end position="803"/>
    </location>
</feature>
<feature type="domain" description="C2H2-type" evidence="9">
    <location>
        <begin position="744"/>
        <end position="771"/>
    </location>
</feature>
<keyword evidence="7" id="KW-0539">Nucleus</keyword>
<comment type="subcellular location">
    <subcellularLocation>
        <location evidence="1">Nucleus</location>
    </subcellularLocation>
</comment>
<reference evidence="10" key="1">
    <citation type="journal article" date="2012" name="Nature">
        <title>The oyster genome reveals stress adaptation and complexity of shell formation.</title>
        <authorList>
            <person name="Zhang G."/>
            <person name="Fang X."/>
            <person name="Guo X."/>
            <person name="Li L."/>
            <person name="Luo R."/>
            <person name="Xu F."/>
            <person name="Yang P."/>
            <person name="Zhang L."/>
            <person name="Wang X."/>
            <person name="Qi H."/>
            <person name="Xiong Z."/>
            <person name="Que H."/>
            <person name="Xie Y."/>
            <person name="Holland P.W."/>
            <person name="Paps J."/>
            <person name="Zhu Y."/>
            <person name="Wu F."/>
            <person name="Chen Y."/>
            <person name="Wang J."/>
            <person name="Peng C."/>
            <person name="Meng J."/>
            <person name="Yang L."/>
            <person name="Liu J."/>
            <person name="Wen B."/>
            <person name="Zhang N."/>
            <person name="Huang Z."/>
            <person name="Zhu Q."/>
            <person name="Feng Y."/>
            <person name="Mount A."/>
            <person name="Hedgecock D."/>
            <person name="Xu Z."/>
            <person name="Liu Y."/>
            <person name="Domazet-Loso T."/>
            <person name="Du Y."/>
            <person name="Sun X."/>
            <person name="Zhang S."/>
            <person name="Liu B."/>
            <person name="Cheng P."/>
            <person name="Jiang X."/>
            <person name="Li J."/>
            <person name="Fan D."/>
            <person name="Wang W."/>
            <person name="Fu W."/>
            <person name="Wang T."/>
            <person name="Wang B."/>
            <person name="Zhang J."/>
            <person name="Peng Z."/>
            <person name="Li Y."/>
            <person name="Li N."/>
            <person name="Wang J."/>
            <person name="Chen M."/>
            <person name="He Y."/>
            <person name="Tan F."/>
            <person name="Song X."/>
            <person name="Zheng Q."/>
            <person name="Huang R."/>
            <person name="Yang H."/>
            <person name="Du X."/>
            <person name="Chen L."/>
            <person name="Yang M."/>
            <person name="Gaffney P.M."/>
            <person name="Wang S."/>
            <person name="Luo L."/>
            <person name="She Z."/>
            <person name="Ming Y."/>
            <person name="Huang W."/>
            <person name="Zhang S."/>
            <person name="Huang B."/>
            <person name="Zhang Y."/>
            <person name="Qu T."/>
            <person name="Ni P."/>
            <person name="Miao G."/>
            <person name="Wang J."/>
            <person name="Wang Q."/>
            <person name="Steinberg C.E."/>
            <person name="Wang H."/>
            <person name="Li N."/>
            <person name="Qian L."/>
            <person name="Zhang G."/>
            <person name="Li Y."/>
            <person name="Yang H."/>
            <person name="Liu X."/>
            <person name="Wang J."/>
            <person name="Yin Y."/>
            <person name="Wang J."/>
        </authorList>
    </citation>
    <scope>NUCLEOTIDE SEQUENCE [LARGE SCALE GENOMIC DNA]</scope>
    <source>
        <strain evidence="10">05x7-T-G4-1.051#20</strain>
    </source>
</reference>
<name>K1QAD3_MAGGI</name>
<sequence>MDASEDCKQQSSLMDTMDASNSSQGAKFDQLQLLDGRENPVKNEAQVMVVTTSTNSSFDIPFSHLRTVDGQSIDIGQLSMINSQPIQLSSVMSGSGLGEITLMGTLMAPQAGGENQINLVQSVALDSGEQEGDEDQVMSAGQNFTFTPIQNVFNVIGIPQGADQSGIYSAGINCDQSLSNESSPEMTLNDEVKVKKMEPQVVSRNVVQNVQLSWPETTSMRSSNIQLVIPEEIATLNAESAGITPHTKYLSGPSHHSLARDRIPNPKYVSLLSSKSAEKMKTGKSQNVDVSSSTRPGAEAFRRTEADQSTTDQIDIDKKNKNEIYSMVLDQLLNQHSALVEMVTICQTVNTSESVQFEKAVRIFTEKLSGLLEFLGVVKNVIDSCLGRDLKVDMSTQTEEGGPSSSGDASHSVYSSVSGRKIRQTERFQGFLELENSTTVSPRNEFKSHSRKRRRNVKSGSTDTNQLYEPPLQEASSLLEGNTSTAEGKILSESSLSVDSDSLNGIITNGTDHLNLEAVVEQKEKSIYLRNCIDGSRLDAPTNWVKHAANLGRWKDVETLKPEVGIRRKKMIKSKKQYEAEAQFKFFCQNCSFKSKRESHFRRHMELHERLTELYTCKLCNFKTIRQSTLRKHEINHSSSKIRCKECQYVTDSDVLLKRHVNVKHGSRKRRHRKEKSLTYVYKCSHCSLTVPNLAKYKIHLTTHNVDADAMEDLTYQCDQCDYKTKRKEHMKRHKTNHSGDRPHLCDMCGMAFKRSDTLSQHKQVHLEKVQRKLKFMCQICHKAFRSKCHLAEHMAMHSNNRQFLCDVCGASFKTKSCQLKHVRNIHQNPRSFPCNVCEKRFNTNYALKRHERTHENDLKMMPASANVLVPQNFLADVSAQAELVQATDIIIAPPMDESFEQGSDVKLQQVLSENNSAIMFLSSSLPTSWS</sequence>
<feature type="compositionally biased region" description="Polar residues" evidence="8">
    <location>
        <begin position="283"/>
        <end position="295"/>
    </location>
</feature>
<dbReference type="HOGENOM" id="CLU_314301_0_0_1"/>
<feature type="compositionally biased region" description="Polar residues" evidence="8">
    <location>
        <begin position="458"/>
        <end position="467"/>
    </location>
</feature>
<dbReference type="PROSITE" id="PS00028">
    <property type="entry name" value="ZINC_FINGER_C2H2_1"/>
    <property type="match status" value="5"/>
</dbReference>
<dbReference type="GO" id="GO:0008270">
    <property type="term" value="F:zinc ion binding"/>
    <property type="evidence" value="ECO:0007669"/>
    <property type="project" value="UniProtKB-KW"/>
</dbReference>
<evidence type="ECO:0000256" key="3">
    <source>
        <dbReference type="ARBA" id="ARBA00022737"/>
    </source>
</evidence>
<keyword evidence="3" id="KW-0677">Repeat</keyword>
<evidence type="ECO:0000313" key="10">
    <source>
        <dbReference type="EMBL" id="EKC18456.1"/>
    </source>
</evidence>
<dbReference type="PROSITE" id="PS50157">
    <property type="entry name" value="ZINC_FINGER_C2H2_2"/>
    <property type="match status" value="6"/>
</dbReference>
<feature type="region of interest" description="Disordered" evidence="8">
    <location>
        <begin position="395"/>
        <end position="418"/>
    </location>
</feature>
<feature type="region of interest" description="Disordered" evidence="8">
    <location>
        <begin position="1"/>
        <end position="24"/>
    </location>
</feature>
<dbReference type="FunFam" id="3.30.160.60:FF:000145">
    <property type="entry name" value="Zinc finger protein 574"/>
    <property type="match status" value="1"/>
</dbReference>
<dbReference type="Pfam" id="PF00096">
    <property type="entry name" value="zf-C2H2"/>
    <property type="match status" value="3"/>
</dbReference>
<feature type="compositionally biased region" description="Polar residues" evidence="8">
    <location>
        <begin position="9"/>
        <end position="24"/>
    </location>
</feature>
<organism evidence="10">
    <name type="scientific">Magallana gigas</name>
    <name type="common">Pacific oyster</name>
    <name type="synonym">Crassostrea gigas</name>
    <dbReference type="NCBI Taxonomy" id="29159"/>
    <lineage>
        <taxon>Eukaryota</taxon>
        <taxon>Metazoa</taxon>
        <taxon>Spiralia</taxon>
        <taxon>Lophotrochozoa</taxon>
        <taxon>Mollusca</taxon>
        <taxon>Bivalvia</taxon>
        <taxon>Autobranchia</taxon>
        <taxon>Pteriomorphia</taxon>
        <taxon>Ostreida</taxon>
        <taxon>Ostreoidea</taxon>
        <taxon>Ostreidae</taxon>
        <taxon>Magallana</taxon>
    </lineage>
</organism>
<feature type="domain" description="C2H2-type" evidence="9">
    <location>
        <begin position="804"/>
        <end position="832"/>
    </location>
</feature>
<dbReference type="SUPFAM" id="SSF57667">
    <property type="entry name" value="beta-beta-alpha zinc fingers"/>
    <property type="match status" value="3"/>
</dbReference>
<dbReference type="Gene3D" id="3.30.160.60">
    <property type="entry name" value="Classic Zinc Finger"/>
    <property type="match status" value="5"/>
</dbReference>
<feature type="region of interest" description="Disordered" evidence="8">
    <location>
        <begin position="280"/>
        <end position="314"/>
    </location>
</feature>
<evidence type="ECO:0000259" key="9">
    <source>
        <dbReference type="PROSITE" id="PS50157"/>
    </source>
</evidence>
<gene>
    <name evidence="10" type="ORF">CGI_10012354</name>
</gene>
<dbReference type="InParanoid" id="K1QAD3"/>
<evidence type="ECO:0000256" key="7">
    <source>
        <dbReference type="ARBA" id="ARBA00023242"/>
    </source>
</evidence>